<dbReference type="InterPro" id="IPR012413">
    <property type="entry name" value="BA14K"/>
</dbReference>
<keyword evidence="5" id="KW-0430">Lectin</keyword>
<reference evidence="10 11" key="1">
    <citation type="submission" date="2022-04" db="EMBL/GenBank/DDBJ databases">
        <authorList>
            <person name="Grouzdev D.S."/>
            <person name="Pantiukh K.S."/>
            <person name="Krutkina M.S."/>
        </authorList>
    </citation>
    <scope>NUCLEOTIDE SEQUENCE [LARGE SCALE GENOMIC DNA]</scope>
    <source>
        <strain evidence="10 11">6x-1</strain>
    </source>
</reference>
<accession>A0ABT0DEJ4</accession>
<comment type="function">
    <text evidence="6">Has immunoglobulin-binding and hemagglutination properties, and can bind to mannose. Essential for virulence. May be involved in LPS biosynthesis or polysaccharide transport.</text>
</comment>
<keyword evidence="8" id="KW-0812">Transmembrane</keyword>
<evidence type="ECO:0000256" key="7">
    <source>
        <dbReference type="SAM" id="MobiDB-lite"/>
    </source>
</evidence>
<proteinExistence type="inferred from homology"/>
<keyword evidence="11" id="KW-1185">Reference proteome</keyword>
<evidence type="ECO:0000313" key="10">
    <source>
        <dbReference type="EMBL" id="MCK0198366.1"/>
    </source>
</evidence>
<dbReference type="Proteomes" id="UP001203284">
    <property type="component" value="Unassembled WGS sequence"/>
</dbReference>
<keyword evidence="4" id="KW-1003">Cell membrane</keyword>
<comment type="caution">
    <text evidence="10">The sequence shown here is derived from an EMBL/GenBank/DDBJ whole genome shotgun (WGS) entry which is preliminary data.</text>
</comment>
<keyword evidence="9" id="KW-0732">Signal</keyword>
<comment type="similarity">
    <text evidence="2">Belongs to the BA14k family.</text>
</comment>
<evidence type="ECO:0000256" key="4">
    <source>
        <dbReference type="ARBA" id="ARBA00022475"/>
    </source>
</evidence>
<dbReference type="RefSeq" id="WP_247030254.1">
    <property type="nucleotide sequence ID" value="NZ_JALKCH010000010.1"/>
</dbReference>
<evidence type="ECO:0000256" key="8">
    <source>
        <dbReference type="SAM" id="Phobius"/>
    </source>
</evidence>
<protein>
    <recommendedName>
        <fullName evidence="3">Lectin-like protein BA14k</fullName>
    </recommendedName>
</protein>
<evidence type="ECO:0000256" key="9">
    <source>
        <dbReference type="SAM" id="SignalP"/>
    </source>
</evidence>
<evidence type="ECO:0000256" key="6">
    <source>
        <dbReference type="ARBA" id="ARBA00025321"/>
    </source>
</evidence>
<name>A0ABT0DEJ4_9HYPH</name>
<organism evidence="10 11">
    <name type="scientific">Ancylobacter crimeensis</name>
    <dbReference type="NCBI Taxonomy" id="2579147"/>
    <lineage>
        <taxon>Bacteria</taxon>
        <taxon>Pseudomonadati</taxon>
        <taxon>Pseudomonadota</taxon>
        <taxon>Alphaproteobacteria</taxon>
        <taxon>Hyphomicrobiales</taxon>
        <taxon>Xanthobacteraceae</taxon>
        <taxon>Ancylobacter</taxon>
    </lineage>
</organism>
<evidence type="ECO:0000256" key="5">
    <source>
        <dbReference type="ARBA" id="ARBA00022734"/>
    </source>
</evidence>
<feature type="signal peptide" evidence="9">
    <location>
        <begin position="1"/>
        <end position="23"/>
    </location>
</feature>
<keyword evidence="8" id="KW-1133">Transmembrane helix</keyword>
<feature type="region of interest" description="Disordered" evidence="7">
    <location>
        <begin position="28"/>
        <end position="80"/>
    </location>
</feature>
<feature type="compositionally biased region" description="Pro residues" evidence="7">
    <location>
        <begin position="28"/>
        <end position="38"/>
    </location>
</feature>
<sequence>MKKLALAAAAVAALFTLGLPVEAQNLPPGAPGIGPPRFIPHTASPNRPPHMRPPGPSRPPYAGRPRPGPGPGGYYRPGPPHYYGRPGPRYHNGYRGYSYYRPGYRRYDGWWYPAGAFAAGALIGGAIAAQPHYSSGGSEHVNWCYNRWRSYRASDNTYQPSSGPRRQCVSPYS</sequence>
<evidence type="ECO:0000256" key="1">
    <source>
        <dbReference type="ARBA" id="ARBA00004167"/>
    </source>
</evidence>
<feature type="transmembrane region" description="Helical" evidence="8">
    <location>
        <begin position="110"/>
        <end position="129"/>
    </location>
</feature>
<feature type="chain" id="PRO_5047214325" description="Lectin-like protein BA14k" evidence="9">
    <location>
        <begin position="24"/>
        <end position="173"/>
    </location>
</feature>
<feature type="compositionally biased region" description="Pro residues" evidence="7">
    <location>
        <begin position="46"/>
        <end position="59"/>
    </location>
</feature>
<dbReference type="Pfam" id="PF07886">
    <property type="entry name" value="BA14K"/>
    <property type="match status" value="1"/>
</dbReference>
<dbReference type="EMBL" id="JALKCH010000010">
    <property type="protein sequence ID" value="MCK0198366.1"/>
    <property type="molecule type" value="Genomic_DNA"/>
</dbReference>
<comment type="subcellular location">
    <subcellularLocation>
        <location evidence="1">Membrane</location>
        <topology evidence="1">Single-pass membrane protein</topology>
    </subcellularLocation>
</comment>
<gene>
    <name evidence="10" type="ORF">MWN34_15745</name>
</gene>
<keyword evidence="8" id="KW-0472">Membrane</keyword>
<evidence type="ECO:0000256" key="3">
    <source>
        <dbReference type="ARBA" id="ARBA00020552"/>
    </source>
</evidence>
<evidence type="ECO:0000313" key="11">
    <source>
        <dbReference type="Proteomes" id="UP001203284"/>
    </source>
</evidence>
<evidence type="ECO:0000256" key="2">
    <source>
        <dbReference type="ARBA" id="ARBA00010270"/>
    </source>
</evidence>